<keyword evidence="3" id="KW-1185">Reference proteome</keyword>
<dbReference type="SMART" id="SM00226">
    <property type="entry name" value="LMWPc"/>
    <property type="match status" value="1"/>
</dbReference>
<dbReference type="InterPro" id="IPR023485">
    <property type="entry name" value="Ptyr_pPase"/>
</dbReference>
<dbReference type="PANTHER" id="PTHR11717:SF31">
    <property type="entry name" value="LOW MOLECULAR WEIGHT PROTEIN-TYROSINE-PHOSPHATASE ETP-RELATED"/>
    <property type="match status" value="1"/>
</dbReference>
<dbReference type="GO" id="GO:0004725">
    <property type="term" value="F:protein tyrosine phosphatase activity"/>
    <property type="evidence" value="ECO:0007669"/>
    <property type="project" value="TreeGrafter"/>
</dbReference>
<dbReference type="PANTHER" id="PTHR11717">
    <property type="entry name" value="LOW MOLECULAR WEIGHT PROTEIN TYROSINE PHOSPHATASE"/>
    <property type="match status" value="1"/>
</dbReference>
<protein>
    <submittedName>
        <fullName evidence="2">Protein-tyrosine phosphatase</fullName>
    </submittedName>
</protein>
<name>A0A543AMM6_9MICC</name>
<comment type="caution">
    <text evidence="2">The sequence shown here is derived from an EMBL/GenBank/DDBJ whole genome shotgun (WGS) entry which is preliminary data.</text>
</comment>
<proteinExistence type="predicted"/>
<organism evidence="2 3">
    <name type="scientific">Enteractinococcus coprophilus</name>
    <dbReference type="NCBI Taxonomy" id="1027633"/>
    <lineage>
        <taxon>Bacteria</taxon>
        <taxon>Bacillati</taxon>
        <taxon>Actinomycetota</taxon>
        <taxon>Actinomycetes</taxon>
        <taxon>Micrococcales</taxon>
        <taxon>Micrococcaceae</taxon>
    </lineage>
</organism>
<gene>
    <name evidence="2" type="ORF">FB556_0290</name>
</gene>
<evidence type="ECO:0000313" key="2">
    <source>
        <dbReference type="EMBL" id="TQL73842.1"/>
    </source>
</evidence>
<dbReference type="OrthoDB" id="9784339at2"/>
<dbReference type="Proteomes" id="UP000319746">
    <property type="component" value="Unassembled WGS sequence"/>
</dbReference>
<dbReference type="AlphaFoldDB" id="A0A543AMM6"/>
<reference evidence="2 3" key="1">
    <citation type="submission" date="2019-06" db="EMBL/GenBank/DDBJ databases">
        <title>Sequencing the genomes of 1000 actinobacteria strains.</title>
        <authorList>
            <person name="Klenk H.-P."/>
        </authorList>
    </citation>
    <scope>NUCLEOTIDE SEQUENCE [LARGE SCALE GENOMIC DNA]</scope>
    <source>
        <strain evidence="2 3">DSM 24083</strain>
    </source>
</reference>
<accession>A0A543AMM6</accession>
<feature type="domain" description="Phosphotyrosine protein phosphatase I" evidence="1">
    <location>
        <begin position="4"/>
        <end position="188"/>
    </location>
</feature>
<dbReference type="Pfam" id="PF01451">
    <property type="entry name" value="LMWPc"/>
    <property type="match status" value="1"/>
</dbReference>
<evidence type="ECO:0000259" key="1">
    <source>
        <dbReference type="SMART" id="SM00226"/>
    </source>
</evidence>
<evidence type="ECO:0000313" key="3">
    <source>
        <dbReference type="Proteomes" id="UP000319746"/>
    </source>
</evidence>
<dbReference type="RefSeq" id="WP_141864072.1">
    <property type="nucleotide sequence ID" value="NZ_BAABAN010000017.1"/>
</dbReference>
<dbReference type="Gene3D" id="3.40.50.2300">
    <property type="match status" value="1"/>
</dbReference>
<dbReference type="InterPro" id="IPR050438">
    <property type="entry name" value="LMW_PTPase"/>
</dbReference>
<sequence>MAAFRILTICTGNICRSPLAQLLLEQGLDGIPVEIRSAGIQALVEHPMPAPQLAIAQQLGLKTAADHAGRQLAPDDLHNVDLVLGMAREHRSAAVQLNPNILRRAFTLREFARISDVVPASQLHAPSAQTPADKLRHAVERAASYRGIPIPPDAPEDDDILDPYQRSEQTYQTSRDQIVAAVETVIAYFEGALR</sequence>
<dbReference type="InterPro" id="IPR036196">
    <property type="entry name" value="Ptyr_pPase_sf"/>
</dbReference>
<dbReference type="EMBL" id="VFOU01000001">
    <property type="protein sequence ID" value="TQL73842.1"/>
    <property type="molecule type" value="Genomic_DNA"/>
</dbReference>
<dbReference type="SUPFAM" id="SSF52788">
    <property type="entry name" value="Phosphotyrosine protein phosphatases I"/>
    <property type="match status" value="1"/>
</dbReference>